<dbReference type="VEuPathDB" id="AmoebaDB:ACA1_091650"/>
<dbReference type="AlphaFoldDB" id="L8GHX1"/>
<feature type="transmembrane region" description="Helical" evidence="2">
    <location>
        <begin position="161"/>
        <end position="179"/>
    </location>
</feature>
<dbReference type="Proteomes" id="UP000011083">
    <property type="component" value="Unassembled WGS sequence"/>
</dbReference>
<accession>L8GHX1</accession>
<dbReference type="KEGG" id="acan:ACA1_091650"/>
<feature type="region of interest" description="Disordered" evidence="1">
    <location>
        <begin position="1"/>
        <end position="30"/>
    </location>
</feature>
<feature type="transmembrane region" description="Helical" evidence="2">
    <location>
        <begin position="214"/>
        <end position="234"/>
    </location>
</feature>
<feature type="transmembrane region" description="Helical" evidence="2">
    <location>
        <begin position="186"/>
        <end position="208"/>
    </location>
</feature>
<evidence type="ECO:0000313" key="4">
    <source>
        <dbReference type="Proteomes" id="UP000011083"/>
    </source>
</evidence>
<reference evidence="3 4" key="1">
    <citation type="journal article" date="2013" name="Genome Biol.">
        <title>Genome of Acanthamoeba castellanii highlights extensive lateral gene transfer and early evolution of tyrosine kinase signaling.</title>
        <authorList>
            <person name="Clarke M."/>
            <person name="Lohan A.J."/>
            <person name="Liu B."/>
            <person name="Lagkouvardos I."/>
            <person name="Roy S."/>
            <person name="Zafar N."/>
            <person name="Bertelli C."/>
            <person name="Schilde C."/>
            <person name="Kianianmomeni A."/>
            <person name="Burglin T.R."/>
            <person name="Frech C."/>
            <person name="Turcotte B."/>
            <person name="Kopec K.O."/>
            <person name="Synnott J.M."/>
            <person name="Choo C."/>
            <person name="Paponov I."/>
            <person name="Finkler A."/>
            <person name="Soon Heng Tan C."/>
            <person name="Hutchins A.P."/>
            <person name="Weinmeier T."/>
            <person name="Rattei T."/>
            <person name="Chu J.S."/>
            <person name="Gimenez G."/>
            <person name="Irimia M."/>
            <person name="Rigden D.J."/>
            <person name="Fitzpatrick D.A."/>
            <person name="Lorenzo-Morales J."/>
            <person name="Bateman A."/>
            <person name="Chiu C.H."/>
            <person name="Tang P."/>
            <person name="Hegemann P."/>
            <person name="Fromm H."/>
            <person name="Raoult D."/>
            <person name="Greub G."/>
            <person name="Miranda-Saavedra D."/>
            <person name="Chen N."/>
            <person name="Nash P."/>
            <person name="Ginger M.L."/>
            <person name="Horn M."/>
            <person name="Schaap P."/>
            <person name="Caler L."/>
            <person name="Loftus B."/>
        </authorList>
    </citation>
    <scope>NUCLEOTIDE SEQUENCE [LARGE SCALE GENOMIC DNA]</scope>
    <source>
        <strain evidence="3 4">Neff</strain>
    </source>
</reference>
<keyword evidence="2" id="KW-0472">Membrane</keyword>
<organism evidence="3 4">
    <name type="scientific">Acanthamoeba castellanii (strain ATCC 30010 / Neff)</name>
    <dbReference type="NCBI Taxonomy" id="1257118"/>
    <lineage>
        <taxon>Eukaryota</taxon>
        <taxon>Amoebozoa</taxon>
        <taxon>Discosea</taxon>
        <taxon>Longamoebia</taxon>
        <taxon>Centramoebida</taxon>
        <taxon>Acanthamoebidae</taxon>
        <taxon>Acanthamoeba</taxon>
    </lineage>
</organism>
<protein>
    <recommendedName>
        <fullName evidence="5">Transmembrane protein</fullName>
    </recommendedName>
</protein>
<evidence type="ECO:0008006" key="5">
    <source>
        <dbReference type="Google" id="ProtNLM"/>
    </source>
</evidence>
<evidence type="ECO:0000256" key="1">
    <source>
        <dbReference type="SAM" id="MobiDB-lite"/>
    </source>
</evidence>
<evidence type="ECO:0000256" key="2">
    <source>
        <dbReference type="SAM" id="Phobius"/>
    </source>
</evidence>
<dbReference type="EMBL" id="KB008103">
    <property type="protein sequence ID" value="ELR12655.1"/>
    <property type="molecule type" value="Genomic_DNA"/>
</dbReference>
<dbReference type="RefSeq" id="XP_004334668.1">
    <property type="nucleotide sequence ID" value="XM_004334620.1"/>
</dbReference>
<sequence length="237" mass="26848">MGGETDNLPTRRRTNSGLMGSSAMISPKKEEDTTYAKHTLMRCRYYYVGCHEMIESGKYVQHLEDYQREHLRQLEATVALQSQKIALLETQSANAVAAQFREELPRLVEPVRTAPQPLSARELLNALADLLEKQLCEFFSSTREFAAPKADDFDTPGLRTWQIIHLFVLSFVVFCYLSLAGMGRLWAVLQFVPLVAYGSLMTLHWWYALFFSPAANTVISLGVVCLWGSISLFLPVF</sequence>
<keyword evidence="2" id="KW-0812">Transmembrane</keyword>
<dbReference type="GeneID" id="14913455"/>
<keyword evidence="2" id="KW-1133">Transmembrane helix</keyword>
<name>L8GHX1_ACACF</name>
<evidence type="ECO:0000313" key="3">
    <source>
        <dbReference type="EMBL" id="ELR12655.1"/>
    </source>
</evidence>
<proteinExistence type="predicted"/>
<gene>
    <name evidence="3" type="ORF">ACA1_091650</name>
</gene>
<keyword evidence="4" id="KW-1185">Reference proteome</keyword>